<keyword evidence="1" id="KW-0472">Membrane</keyword>
<protein>
    <submittedName>
        <fullName evidence="3">Division septum protein Blr</fullName>
    </submittedName>
</protein>
<dbReference type="RefSeq" id="WP_103674568.1">
    <property type="nucleotide sequence ID" value="NZ_PQGD01000003.1"/>
</dbReference>
<dbReference type="EMBL" id="PQGE01000002">
    <property type="protein sequence ID" value="POP47176.1"/>
    <property type="molecule type" value="Genomic_DNA"/>
</dbReference>
<name>A0A2P5GTZ0_9ENTR</name>
<accession>A0A2P5GTZ0</accession>
<sequence length="45" mass="5070">MSSPFSRLLELIGWAVVGLTVILLLVAHQIDRYTPPQKETPLQHT</sequence>
<organism evidence="3 5">
    <name type="scientific">Superficieibacter electus</name>
    <dbReference type="NCBI Taxonomy" id="2022662"/>
    <lineage>
        <taxon>Bacteria</taxon>
        <taxon>Pseudomonadati</taxon>
        <taxon>Pseudomonadota</taxon>
        <taxon>Gammaproteobacteria</taxon>
        <taxon>Enterobacterales</taxon>
        <taxon>Enterobacteriaceae</taxon>
        <taxon>Superficieibacter</taxon>
    </lineage>
</organism>
<feature type="transmembrane region" description="Helical" evidence="1">
    <location>
        <begin position="12"/>
        <end position="30"/>
    </location>
</feature>
<dbReference type="OrthoDB" id="6612496at2"/>
<proteinExistence type="predicted"/>
<evidence type="ECO:0000313" key="3">
    <source>
        <dbReference type="EMBL" id="POP50022.1"/>
    </source>
</evidence>
<dbReference type="NCBIfam" id="NF033231">
    <property type="entry name" value="small_Blr"/>
    <property type="match status" value="1"/>
</dbReference>
<gene>
    <name evidence="3" type="primary">blr</name>
    <name evidence="3" type="ORF">CHU32_04345</name>
    <name evidence="2" type="ORF">CHU33_02795</name>
</gene>
<dbReference type="InterPro" id="IPR049597">
    <property type="entry name" value="Blr-like"/>
</dbReference>
<dbReference type="Proteomes" id="UP000237073">
    <property type="component" value="Unassembled WGS sequence"/>
</dbReference>
<keyword evidence="1" id="KW-1133">Transmembrane helix</keyword>
<keyword evidence="4" id="KW-1185">Reference proteome</keyword>
<comment type="caution">
    <text evidence="3">The sequence shown here is derived from an EMBL/GenBank/DDBJ whole genome shotgun (WGS) entry which is preliminary data.</text>
</comment>
<keyword evidence="1" id="KW-0812">Transmembrane</keyword>
<evidence type="ECO:0000313" key="4">
    <source>
        <dbReference type="Proteomes" id="UP000237073"/>
    </source>
</evidence>
<evidence type="ECO:0000313" key="5">
    <source>
        <dbReference type="Proteomes" id="UP000247005"/>
    </source>
</evidence>
<reference evidence="4 5" key="1">
    <citation type="submission" date="2018-01" db="EMBL/GenBank/DDBJ databases">
        <title>Superficieibacter electus gen. nov., sp. nov., an extended-spectrum beta-lactamase possessing member of the Enterobacteriaceae family, isolated from intensive care unit surfaces.</title>
        <authorList>
            <person name="Potter R.F."/>
            <person name="D'Souza A.W."/>
        </authorList>
    </citation>
    <scope>NUCLEOTIDE SEQUENCE [LARGE SCALE GENOMIC DNA]</scope>
    <source>
        <strain evidence="3 5">BP-1</strain>
        <strain evidence="2 4">BP-2</strain>
    </source>
</reference>
<dbReference type="EMBL" id="PQGD01000003">
    <property type="protein sequence ID" value="POP50022.1"/>
    <property type="molecule type" value="Genomic_DNA"/>
</dbReference>
<dbReference type="AlphaFoldDB" id="A0A2P5GTZ0"/>
<evidence type="ECO:0000313" key="2">
    <source>
        <dbReference type="EMBL" id="POP47176.1"/>
    </source>
</evidence>
<dbReference type="Pfam" id="PF24673">
    <property type="entry name" value="Blr_divisome"/>
    <property type="match status" value="1"/>
</dbReference>
<dbReference type="Proteomes" id="UP000247005">
    <property type="component" value="Unassembled WGS sequence"/>
</dbReference>
<evidence type="ECO:0000256" key="1">
    <source>
        <dbReference type="SAM" id="Phobius"/>
    </source>
</evidence>